<feature type="domain" description="CENP-V/GFA" evidence="5">
    <location>
        <begin position="10"/>
        <end position="152"/>
    </location>
</feature>
<evidence type="ECO:0000313" key="6">
    <source>
        <dbReference type="EMBL" id="KAH0962412.1"/>
    </source>
</evidence>
<accession>A0A9P8N0B5</accession>
<protein>
    <submittedName>
        <fullName evidence="6">Glutathione-dependent formaldehyde-activating enzyme domain-containing protein</fullName>
    </submittedName>
</protein>
<dbReference type="Proteomes" id="UP000824596">
    <property type="component" value="Unassembled WGS sequence"/>
</dbReference>
<evidence type="ECO:0000256" key="4">
    <source>
        <dbReference type="ARBA" id="ARBA00023239"/>
    </source>
</evidence>
<keyword evidence="3" id="KW-0862">Zinc</keyword>
<gene>
    <name evidence="6" type="ORF">HRG_06514</name>
</gene>
<dbReference type="GO" id="GO:0016846">
    <property type="term" value="F:carbon-sulfur lyase activity"/>
    <property type="evidence" value="ECO:0007669"/>
    <property type="project" value="InterPro"/>
</dbReference>
<keyword evidence="7" id="KW-1185">Reference proteome</keyword>
<dbReference type="GeneID" id="68355643"/>
<dbReference type="OrthoDB" id="5422068at2759"/>
<evidence type="ECO:0000256" key="1">
    <source>
        <dbReference type="ARBA" id="ARBA00005495"/>
    </source>
</evidence>
<proteinExistence type="inferred from homology"/>
<dbReference type="SUPFAM" id="SSF51316">
    <property type="entry name" value="Mss4-like"/>
    <property type="match status" value="2"/>
</dbReference>
<dbReference type="InterPro" id="IPR006913">
    <property type="entry name" value="CENP-V/GFA"/>
</dbReference>
<evidence type="ECO:0000259" key="5">
    <source>
        <dbReference type="PROSITE" id="PS51891"/>
    </source>
</evidence>
<evidence type="ECO:0000313" key="7">
    <source>
        <dbReference type="Proteomes" id="UP000824596"/>
    </source>
</evidence>
<dbReference type="Pfam" id="PF04828">
    <property type="entry name" value="GFA"/>
    <property type="match status" value="1"/>
</dbReference>
<sequence>MADSENIQTLEAKCFCGSIHMTFDVPVSSLPFAAYLCHCSMCRYATGSPCIFHTQLPVGLLPKFVGESTEDKLSSYTAKGADCSYDFCSMCGCHIGGVSLDRRQWTMATSIFKDHGPDKFQIKYHVFSKSAKGRGLASIVTRLGDREVKTWNPPDDDPRAALVTSEAETGDDGQDRLRAQCHCGGVSFTVRRPTKQVLDDPFVTKFVSPLDKKKWMAVFDACDDCRLTSGSHVVGWAFVPLSVCEPPIDPKLTIGTAKSYSSSEGALRSFCGTCGATLFFTDSERRPSREQAVVDIATGIIRAPEGVMAEDWLTWRTRVAFASSGVSFDKDFGEALSEGMKRWTRESYGEEVDFEVG</sequence>
<comment type="similarity">
    <text evidence="1">Belongs to the Gfa family.</text>
</comment>
<name>A0A9P8N0B5_9HYPO</name>
<keyword evidence="2" id="KW-0479">Metal-binding</keyword>
<organism evidence="6 7">
    <name type="scientific">Hirsutella rhossiliensis</name>
    <dbReference type="NCBI Taxonomy" id="111463"/>
    <lineage>
        <taxon>Eukaryota</taxon>
        <taxon>Fungi</taxon>
        <taxon>Dikarya</taxon>
        <taxon>Ascomycota</taxon>
        <taxon>Pezizomycotina</taxon>
        <taxon>Sordariomycetes</taxon>
        <taxon>Hypocreomycetidae</taxon>
        <taxon>Hypocreales</taxon>
        <taxon>Ophiocordycipitaceae</taxon>
        <taxon>Hirsutella</taxon>
    </lineage>
</organism>
<dbReference type="Gene3D" id="3.90.1590.10">
    <property type="entry name" value="glutathione-dependent formaldehyde- activating enzyme (gfa)"/>
    <property type="match status" value="2"/>
</dbReference>
<dbReference type="EMBL" id="JAIZPD010000006">
    <property type="protein sequence ID" value="KAH0962412.1"/>
    <property type="molecule type" value="Genomic_DNA"/>
</dbReference>
<dbReference type="InterPro" id="IPR011057">
    <property type="entry name" value="Mss4-like_sf"/>
</dbReference>
<dbReference type="AlphaFoldDB" id="A0A9P8N0B5"/>
<dbReference type="GO" id="GO:0046872">
    <property type="term" value="F:metal ion binding"/>
    <property type="evidence" value="ECO:0007669"/>
    <property type="project" value="UniProtKB-KW"/>
</dbReference>
<dbReference type="PANTHER" id="PTHR33337">
    <property type="entry name" value="GFA DOMAIN-CONTAINING PROTEIN"/>
    <property type="match status" value="1"/>
</dbReference>
<evidence type="ECO:0000256" key="2">
    <source>
        <dbReference type="ARBA" id="ARBA00022723"/>
    </source>
</evidence>
<dbReference type="PROSITE" id="PS51891">
    <property type="entry name" value="CENP_V_GFA"/>
    <property type="match status" value="1"/>
</dbReference>
<evidence type="ECO:0000256" key="3">
    <source>
        <dbReference type="ARBA" id="ARBA00022833"/>
    </source>
</evidence>
<dbReference type="RefSeq" id="XP_044719925.1">
    <property type="nucleotide sequence ID" value="XM_044864985.1"/>
</dbReference>
<dbReference type="PANTHER" id="PTHR33337:SF31">
    <property type="entry name" value="DUF636 DOMAIN PROTEIN (AFU_ORTHOLOGUE AFUA_2G12650)"/>
    <property type="match status" value="1"/>
</dbReference>
<comment type="caution">
    <text evidence="6">The sequence shown here is derived from an EMBL/GenBank/DDBJ whole genome shotgun (WGS) entry which is preliminary data.</text>
</comment>
<keyword evidence="4" id="KW-0456">Lyase</keyword>
<reference evidence="6" key="1">
    <citation type="submission" date="2021-09" db="EMBL/GenBank/DDBJ databases">
        <title>A high-quality genome of the endoparasitic fungus Hirsutella rhossiliensis with a comparison of Hirsutella genomes reveals transposable elements contributing to genome size variation.</title>
        <authorList>
            <person name="Lin R."/>
            <person name="Jiao Y."/>
            <person name="Sun X."/>
            <person name="Ling J."/>
            <person name="Xie B."/>
            <person name="Cheng X."/>
        </authorList>
    </citation>
    <scope>NUCLEOTIDE SEQUENCE</scope>
    <source>
        <strain evidence="6">HR02</strain>
    </source>
</reference>